<dbReference type="Proteomes" id="UP001307889">
    <property type="component" value="Chromosome 8"/>
</dbReference>
<organism evidence="7 8">
    <name type="scientific">Nesidiocoris tenuis</name>
    <dbReference type="NCBI Taxonomy" id="355587"/>
    <lineage>
        <taxon>Eukaryota</taxon>
        <taxon>Metazoa</taxon>
        <taxon>Ecdysozoa</taxon>
        <taxon>Arthropoda</taxon>
        <taxon>Hexapoda</taxon>
        <taxon>Insecta</taxon>
        <taxon>Pterygota</taxon>
        <taxon>Neoptera</taxon>
        <taxon>Paraneoptera</taxon>
        <taxon>Hemiptera</taxon>
        <taxon>Heteroptera</taxon>
        <taxon>Panheteroptera</taxon>
        <taxon>Cimicomorpha</taxon>
        <taxon>Miridae</taxon>
        <taxon>Dicyphina</taxon>
        <taxon>Nesidiocoris</taxon>
    </lineage>
</organism>
<dbReference type="PANTHER" id="PTHR14957:SF1">
    <property type="entry name" value="UBIQUITIN-LIKE-CONJUGATING ENZYME ATG10"/>
    <property type="match status" value="1"/>
</dbReference>
<protein>
    <recommendedName>
        <fullName evidence="2">Ubiquitin-like-conjugating enzyme ATG10</fullName>
    </recommendedName>
    <alternativeName>
        <fullName evidence="6">Autophagy-related protein 10</fullName>
    </alternativeName>
</protein>
<evidence type="ECO:0000313" key="7">
    <source>
        <dbReference type="EMBL" id="BES97656.1"/>
    </source>
</evidence>
<proteinExistence type="inferred from homology"/>
<gene>
    <name evidence="7" type="ORF">NTJ_10470</name>
</gene>
<keyword evidence="3" id="KW-0808">Transferase</keyword>
<dbReference type="Pfam" id="PF03987">
    <property type="entry name" value="Autophagy_act_C"/>
    <property type="match status" value="1"/>
</dbReference>
<dbReference type="EMBL" id="AP028916">
    <property type="protein sequence ID" value="BES97656.1"/>
    <property type="molecule type" value="Genomic_DNA"/>
</dbReference>
<dbReference type="Gene3D" id="3.30.1460.50">
    <property type="match status" value="1"/>
</dbReference>
<evidence type="ECO:0000256" key="2">
    <source>
        <dbReference type="ARBA" id="ARBA00021099"/>
    </source>
</evidence>
<evidence type="ECO:0000256" key="3">
    <source>
        <dbReference type="ARBA" id="ARBA00022679"/>
    </source>
</evidence>
<evidence type="ECO:0000313" key="8">
    <source>
        <dbReference type="Proteomes" id="UP001307889"/>
    </source>
</evidence>
<dbReference type="PANTHER" id="PTHR14957">
    <property type="entry name" value="UBIQUITIN-LIKE-CONJUGATING ENZYME ATG10"/>
    <property type="match status" value="1"/>
</dbReference>
<keyword evidence="8" id="KW-1185">Reference proteome</keyword>
<evidence type="ECO:0000256" key="6">
    <source>
        <dbReference type="ARBA" id="ARBA00029833"/>
    </source>
</evidence>
<evidence type="ECO:0000256" key="4">
    <source>
        <dbReference type="ARBA" id="ARBA00022786"/>
    </source>
</evidence>
<comment type="similarity">
    <text evidence="1">Belongs to the ATG10 family.</text>
</comment>
<sequence>MESSPLSWDEFLASSKELLCISQRLNDGWNWSDTQDGWGYLHKTELKSSSGNESADDVTAEQPGKTILVWEYHILYSPAYSCPVLYFNVRDQDGKFIGLDSTIGQLRFPAKTGRNYLSVVSQSEHPILRKPFCYLHPCHTSDLIIAAEKGRTNLLIGWLSCVAPIVRLELSLEYAKPNET</sequence>
<keyword evidence="4" id="KW-0833">Ubl conjugation pathway</keyword>
<dbReference type="InterPro" id="IPR007135">
    <property type="entry name" value="Atg3/Atg10"/>
</dbReference>
<reference evidence="7 8" key="1">
    <citation type="submission" date="2023-09" db="EMBL/GenBank/DDBJ databases">
        <title>Nesidiocoris tenuis whole genome shotgun sequence.</title>
        <authorList>
            <person name="Shibata T."/>
            <person name="Shimoda M."/>
            <person name="Kobayashi T."/>
            <person name="Uehara T."/>
        </authorList>
    </citation>
    <scope>NUCLEOTIDE SEQUENCE [LARGE SCALE GENOMIC DNA]</scope>
    <source>
        <strain evidence="7 8">Japan</strain>
    </source>
</reference>
<accession>A0ABN7AZR5</accession>
<keyword evidence="5" id="KW-0072">Autophagy</keyword>
<evidence type="ECO:0000256" key="5">
    <source>
        <dbReference type="ARBA" id="ARBA00023006"/>
    </source>
</evidence>
<evidence type="ECO:0000256" key="1">
    <source>
        <dbReference type="ARBA" id="ARBA00005696"/>
    </source>
</evidence>
<name>A0ABN7AZR5_9HEMI</name>